<sequence length="3184" mass="350959">LVNFVNKSSPEALPQSLEMMSALMELFPLIPLAKEKYVHSLLSMVIKVEKQLFIEKTSPLRLPLVRFLVRYPKETFENVLNGFSRPDDTHAQRIILALTLPEGKPLLKYLIENISLLVDLIRPQDSEPAAAYETTAFSLPKSNGPLTKASNFHLGLRLVHILFHHCREWFLSVLPSNDQSILSCSADDFPLVRVVLDIWNSAFFWRRHSYFTVVKLQELQPHVALSLLLEDTGDEGKRIIPSTPTASMTSTLQSETLENLTMSRVRIYEGVTDLSHVIEPFALLEILMTCAESRRNDFDLLFSIIAGMSRYHCVGQNPLPRFIQRLAKEASVAWCREIFLYFVVLMNKRIEASDVTAAKTVSKKKQQASSDSTLSRRGISTSVAKYLETSEAHAKLLAIFIIPCLYQALQTDPAGLIALGKPPKPNESNCDDLVHVLVDLMSRDQDAKKSTGLRIMYYQIASLFVYYAPAYVQDASSKEKSYRFKEIIGQVEHCITSSMSVVDLQEKYMGLQVIANTILHFYPLMGHLSGDVFQALTKGPQTEVRKMVIPAIDVLLPVWVTGPNEQKELALILKKAMQEDQSVQSVAHFLGIVLRHSNLFYPVRNILINALIITINRLSTQLLPIDQRRMILSVIEVVMKWDMRCFAEQKEYLEQQKDKEPSNSSAPEREYILLEKPIRDQMCNFLVRYACQCMEPTPNGPTTESSAKRALSLIETVMSSDVWGGPTCDLRLGFIDRNLCYEESPPVQVNSQQQQPVQVVLPSVILMTVEVLRTVYSTLDSPTLLVNIKHFNRALLSLLSRYPVNFRLVRASSGLIKALLNKYPAEPANRQKITNYPELNDLYEYVIKFIHEAITAYTDSTTRTPGLIPRLQSAFCLFTTTQQAQTNPYAFVDRCLSPLVKLFHRLVIDVVGQSTGNSTQDSATLSHLTDILIQTLDILKSRLNVLNADVRKNSFGPDFMIILERSRDAKLFRAAVRILRDWVNMPKAEEHFAPAVREKVAFFIRLWNAYPRWSEHNDVAREILDCIYQVYINVSNKSFELFTKMTQAFCCAMLSPLPDIREKFLNRFLFGSDITSIDIYSDNCETIGSKSSYTPTAAKSELFIRLLFLFESCPWDDQYYKDGFWLPIFFDVLLCDADFNRPSVIAQTEARFASFPSEIMPKSSSAAPIPPKITDLFDTTDLKPDDAAEPSQGDDQMTYKSQKTFELLMNQQADAFNDIKKASFKETLRGFLNLIHLRPAIASQLFGQLWHCLWHRFLVRESCNRLPYPNATEHPDVAANPSDSALVPVLNTTINGNLDTRNSTERRIDLVKFVNQFIISDAHVSINEGIPSPLGYTVASFGTTADYLLSAIPNGVMMYIANDFNQWYNMVLLLESLCARAQRALANGSYNSQVDFDLNMTATAKADGSAGDVPLGTSSIALLAVYDRIGEEDYPVAAWWHRLSSICSGTHRIRNLARSQLLRFPFERHSDMLNAVIAISQGQYTRALDVISNLLSGRNPSGESAPSSPPSSSPPEPSVNFLQPGDLLNKSRMYDYSFQAMKQLGDWEAMESLASAITSSNGTELLGGSPLLTTLRCEMAWRSRDWPDLMATLPIVSNEVPLHEQWRLALISAASTVLGRRATGLTEDLMSDSGGGGGGVGGAGGGNAGGATPGSSTSAVGGSASSVSSSAGTVGGASGTGTFSTNLLQNIEAENASIMSIIIREWRRLPLIVTNQHVRLLQACQQASEIHDGNFLLVQHSIPSLSAGATSSALGVSPSRIPMSQSMYDSKSIFRSWQSRGPLISDDLSFWNDLLTWRQVVAESLINSGAYSHKYTHERNTLISNCHRERAMAMLQIAKGFRKMGHLGFAQNILTDYRTTGLVPLFEKTRQEIKIKLADTSKESRLEGCDLLEKANIQQYDRREKALFFAYKAVFLSGFFKGDDATRNFGYAIQMNDNIHQVWSMFGDFLESVYTTARTSKKNESNIWTTGVFAMQALMEAATVAGTVQRKSHADLAKCIWLLTLDDAGDSSSSPTIASSSHSPTSSVNQSTSSGTSAGSQTQRFARTFEERASRVHPDAFLPWLPSLAICLLRPEGRFISSALRGIALAYPTALSSVLRGLQHQLATEMDRDRRIAAALTDLSPNQRRRLDEAYSHCVDLAREDARRRVTGPASSGTTSSGDHPQQSQSHQGLGGGKRTKKRVVVVMRGAEGEKLGEGTGVPISQSSTEGGMKDPSSSGVEGQEMDVDEEDGDSAQAAVVDDSPTTEFDDIEGVRTGYLSSSVGEGLHRINLLFAQLRQRHPARLYVADRFVEFTAGRLLPSWSENLLHHLRNALNNLHQIAWARVSRTVRRPATSLGPFQSSIQSITCPLPSWMAKELQDIVTYCGLPPPIVATSEDMLTEDSENRSGSALVYVDNIQLAYTLLANEAEADPWFKPIKEALSSALSGIGSLNLLTAISLLSKELIPMVERRVNSLPYISYLSDRGAGNLIELISSLNVQSILGPYPRSFQNSTTSPSPSVVSAAALLELPGEATRLKFIPALHQSGYNQQMQQKEGVSHLQSGVNPNPIVAANNAIANEINQPGLLYLADVLPTVVRVPSGGGRRIALRANNGRVFHYDVPCLPRETPAGRGVTVTTADPTEAGSLAPTLAAYEGWREAWCPPHLFQLINDVAARSHEAAKRRMNLVTPRTMDLGSHGMRLIQAGTSVSATAMVTANTVAFGNPTMTGFGSLLAQQLHPQSSTNGNSQPVPLTDDLLPPSAPEIAPTSFPRLDAFAHLRESGKQQQSIPQQTTSSLNGNSTGYAGSRGNALEVSGNPTSLDTGCYAACMSLSSIIDSEIDKESSGSLKSRELVTAFFERLSALTQVADPKSVNLKAALMKVFEELLQMVPRGAKLNSPAAPSIPVISDEYSSPGSVIRVWAYRRMADAESYWLFRNGVSISCGAIAAMETLFSMTPLNASGVILDPRVGRVETRSIRFDLPPTPNNALNIPQLQQRNAPSADLISKSSIQLANFFSSYFAPLRSHTPLSAAPVAGRPTTVAQPISISSRPASLRLTPQLAGFICLPGVPATIGPFSAAMTMLNQAIGQKIQKVAACLRTLLRDDFILWHRGRQAAVHASLLADLLAIENDEEALMASTSGSPINVPDLSNDALMHLITLSLESFRHRNKVLSTGDKVVNEIINASCSYENLACMDPTWLPWY</sequence>
<dbReference type="WBParaSite" id="HDID_0000946301-mRNA-1">
    <property type="protein sequence ID" value="HDID_0000946301-mRNA-1"/>
    <property type="gene ID" value="HDID_0000946301"/>
</dbReference>
<feature type="region of interest" description="Disordered" evidence="1">
    <location>
        <begin position="2144"/>
        <end position="2252"/>
    </location>
</feature>
<feature type="compositionally biased region" description="Polar residues" evidence="1">
    <location>
        <begin position="2720"/>
        <end position="2732"/>
    </location>
</feature>
<dbReference type="Pfam" id="PF02259">
    <property type="entry name" value="FAT"/>
    <property type="match status" value="1"/>
</dbReference>
<dbReference type="SUPFAM" id="SSF48371">
    <property type="entry name" value="ARM repeat"/>
    <property type="match status" value="1"/>
</dbReference>
<feature type="compositionally biased region" description="Low complexity" evidence="1">
    <location>
        <begin position="2155"/>
        <end position="2172"/>
    </location>
</feature>
<evidence type="ECO:0000259" key="2">
    <source>
        <dbReference type="PROSITE" id="PS51190"/>
    </source>
</evidence>
<feature type="compositionally biased region" description="Low complexity" evidence="1">
    <location>
        <begin position="1653"/>
        <end position="1672"/>
    </location>
</feature>
<proteinExistence type="predicted"/>
<evidence type="ECO:0000256" key="1">
    <source>
        <dbReference type="SAM" id="MobiDB-lite"/>
    </source>
</evidence>
<organism evidence="3">
    <name type="scientific">Hymenolepis diminuta</name>
    <name type="common">Rat tapeworm</name>
    <dbReference type="NCBI Taxonomy" id="6216"/>
    <lineage>
        <taxon>Eukaryota</taxon>
        <taxon>Metazoa</taxon>
        <taxon>Spiralia</taxon>
        <taxon>Lophotrochozoa</taxon>
        <taxon>Platyhelminthes</taxon>
        <taxon>Cestoda</taxon>
        <taxon>Eucestoda</taxon>
        <taxon>Cyclophyllidea</taxon>
        <taxon>Hymenolepididae</taxon>
        <taxon>Hymenolepis</taxon>
    </lineage>
</organism>
<feature type="compositionally biased region" description="Polar residues" evidence="1">
    <location>
        <begin position="2203"/>
        <end position="2221"/>
    </location>
</feature>
<feature type="compositionally biased region" description="Pro residues" evidence="1">
    <location>
        <begin position="1507"/>
        <end position="1517"/>
    </location>
</feature>
<protein>
    <submittedName>
        <fullName evidence="3">FATC domain-containing protein</fullName>
    </submittedName>
</protein>
<dbReference type="InterPro" id="IPR003152">
    <property type="entry name" value="FATC_dom"/>
</dbReference>
<feature type="region of interest" description="Disordered" evidence="1">
    <location>
        <begin position="1498"/>
        <end position="1518"/>
    </location>
</feature>
<dbReference type="InterPro" id="IPR016024">
    <property type="entry name" value="ARM-type_fold"/>
</dbReference>
<feature type="region of interest" description="Disordered" evidence="1">
    <location>
        <begin position="2761"/>
        <end position="2792"/>
    </location>
</feature>
<dbReference type="STRING" id="6216.A0A0R3SV82"/>
<feature type="region of interest" description="Disordered" evidence="1">
    <location>
        <begin position="2720"/>
        <end position="2746"/>
    </location>
</feature>
<feature type="compositionally biased region" description="Gly residues" evidence="1">
    <location>
        <begin position="1633"/>
        <end position="1652"/>
    </location>
</feature>
<dbReference type="Pfam" id="PF20206">
    <property type="entry name" value="Tra1_ring"/>
    <property type="match status" value="2"/>
</dbReference>
<feature type="region of interest" description="Disordered" evidence="1">
    <location>
        <begin position="1627"/>
        <end position="1676"/>
    </location>
</feature>
<dbReference type="InterPro" id="IPR003151">
    <property type="entry name" value="PIK-rel_kinase_FAT"/>
</dbReference>
<dbReference type="SMART" id="SM01343">
    <property type="entry name" value="FATC"/>
    <property type="match status" value="1"/>
</dbReference>
<feature type="domain" description="FATC" evidence="2">
    <location>
        <begin position="3151"/>
        <end position="3184"/>
    </location>
</feature>
<accession>A0A0R3SV82</accession>
<feature type="region of interest" description="Disordered" evidence="1">
    <location>
        <begin position="2013"/>
        <end position="2043"/>
    </location>
</feature>
<feature type="compositionally biased region" description="Low complexity" evidence="1">
    <location>
        <begin position="2766"/>
        <end position="2777"/>
    </location>
</feature>
<name>A0A0R3SV82_HYMDI</name>
<dbReference type="PROSITE" id="PS51190">
    <property type="entry name" value="FATC"/>
    <property type="match status" value="1"/>
</dbReference>
<reference evidence="3" key="1">
    <citation type="submission" date="2016-04" db="UniProtKB">
        <authorList>
            <consortium name="WormBaseParasite"/>
        </authorList>
    </citation>
    <scope>IDENTIFICATION</scope>
</reference>
<feature type="compositionally biased region" description="Acidic residues" evidence="1">
    <location>
        <begin position="2224"/>
        <end position="2234"/>
    </location>
</feature>
<evidence type="ECO:0000313" key="3">
    <source>
        <dbReference type="WBParaSite" id="HDID_0000946301-mRNA-1"/>
    </source>
</evidence>
<dbReference type="InterPro" id="IPR046805">
    <property type="entry name" value="Tra1_ring"/>
</dbReference>